<gene>
    <name evidence="2" type="ORF">SDJN03_01635</name>
</gene>
<evidence type="ECO:0000256" key="1">
    <source>
        <dbReference type="SAM" id="SignalP"/>
    </source>
</evidence>
<reference evidence="2 3" key="1">
    <citation type="journal article" date="2021" name="Hortic Res">
        <title>The domestication of Cucurbita argyrosperma as revealed by the genome of its wild relative.</title>
        <authorList>
            <person name="Barrera-Redondo J."/>
            <person name="Sanchez-de la Vega G."/>
            <person name="Aguirre-Liguori J.A."/>
            <person name="Castellanos-Morales G."/>
            <person name="Gutierrez-Guerrero Y.T."/>
            <person name="Aguirre-Dugua X."/>
            <person name="Aguirre-Planter E."/>
            <person name="Tenaillon M.I."/>
            <person name="Lira-Saade R."/>
            <person name="Eguiarte L.E."/>
        </authorList>
    </citation>
    <scope>NUCLEOTIDE SEQUENCE [LARGE SCALE GENOMIC DNA]</scope>
    <source>
        <strain evidence="2">JBR-2021</strain>
    </source>
</reference>
<dbReference type="AlphaFoldDB" id="A0AAV6PAB9"/>
<proteinExistence type="predicted"/>
<organism evidence="2 3">
    <name type="scientific">Cucurbita argyrosperma subsp. sororia</name>
    <dbReference type="NCBI Taxonomy" id="37648"/>
    <lineage>
        <taxon>Eukaryota</taxon>
        <taxon>Viridiplantae</taxon>
        <taxon>Streptophyta</taxon>
        <taxon>Embryophyta</taxon>
        <taxon>Tracheophyta</taxon>
        <taxon>Spermatophyta</taxon>
        <taxon>Magnoliopsida</taxon>
        <taxon>eudicotyledons</taxon>
        <taxon>Gunneridae</taxon>
        <taxon>Pentapetalae</taxon>
        <taxon>rosids</taxon>
        <taxon>fabids</taxon>
        <taxon>Cucurbitales</taxon>
        <taxon>Cucurbitaceae</taxon>
        <taxon>Cucurbiteae</taxon>
        <taxon>Cucurbita</taxon>
    </lineage>
</organism>
<keyword evidence="1" id="KW-0732">Signal</keyword>
<feature type="signal peptide" evidence="1">
    <location>
        <begin position="1"/>
        <end position="19"/>
    </location>
</feature>
<feature type="chain" id="PRO_5043697707" evidence="1">
    <location>
        <begin position="20"/>
        <end position="99"/>
    </location>
</feature>
<protein>
    <submittedName>
        <fullName evidence="2">Uncharacterized protein</fullName>
    </submittedName>
</protein>
<comment type="caution">
    <text evidence="2">The sequence shown here is derived from an EMBL/GenBank/DDBJ whole genome shotgun (WGS) entry which is preliminary data.</text>
</comment>
<dbReference type="EMBL" id="JAGKQH010000001">
    <property type="protein sequence ID" value="KAG6608293.1"/>
    <property type="molecule type" value="Genomic_DNA"/>
</dbReference>
<evidence type="ECO:0000313" key="2">
    <source>
        <dbReference type="EMBL" id="KAG6608293.1"/>
    </source>
</evidence>
<dbReference type="Proteomes" id="UP000685013">
    <property type="component" value="Chromosome 1"/>
</dbReference>
<keyword evidence="3" id="KW-1185">Reference proteome</keyword>
<evidence type="ECO:0000313" key="3">
    <source>
        <dbReference type="Proteomes" id="UP000685013"/>
    </source>
</evidence>
<feature type="non-terminal residue" evidence="2">
    <location>
        <position position="1"/>
    </location>
</feature>
<accession>A0AAV6PAB9</accession>
<name>A0AAV6PAB9_9ROSI</name>
<sequence length="99" mass="11088">MMTMFFLLDLVFALPYSICMPHCIWSSALVELLIPTLGTYEVCGVVSEKLADARLLAAEGVYPPNHRDEVETFLVNEKTFHFQSPSSYLPGQVVFCLGQ</sequence>